<sequence>MFNREGLWKVSEGEQAAPERIETMIAFQALLRNGFIAVPYGDNPAEPDELGFVKMRWGIHEIMRVYSEDEAGAVRLVGGVSKEKAEGKAVDVVRTVLGWPRIVSVNGDRI</sequence>
<dbReference type="RefSeq" id="WP_143116059.1">
    <property type="nucleotide sequence ID" value="NZ_FOFR01000004.1"/>
</dbReference>
<dbReference type="AlphaFoldDB" id="A0A1H9HXA6"/>
<reference evidence="2" key="1">
    <citation type="submission" date="2016-10" db="EMBL/GenBank/DDBJ databases">
        <authorList>
            <person name="Varghese N."/>
            <person name="Submissions S."/>
        </authorList>
    </citation>
    <scope>NUCLEOTIDE SEQUENCE [LARGE SCALE GENOMIC DNA]</scope>
    <source>
        <strain evidence="2">CGMCC 4.3525</strain>
    </source>
</reference>
<gene>
    <name evidence="1" type="ORF">SAMN05216188_104244</name>
</gene>
<evidence type="ECO:0000313" key="2">
    <source>
        <dbReference type="Proteomes" id="UP000199352"/>
    </source>
</evidence>
<dbReference type="EMBL" id="FOFR01000004">
    <property type="protein sequence ID" value="SEQ66971.1"/>
    <property type="molecule type" value="Genomic_DNA"/>
</dbReference>
<dbReference type="STRING" id="402600.SAMN05216188_104244"/>
<dbReference type="OrthoDB" id="3695351at2"/>
<protein>
    <submittedName>
        <fullName evidence="1">Uncharacterized protein</fullName>
    </submittedName>
</protein>
<keyword evidence="2" id="KW-1185">Reference proteome</keyword>
<organism evidence="1 2">
    <name type="scientific">Lentzea xinjiangensis</name>
    <dbReference type="NCBI Taxonomy" id="402600"/>
    <lineage>
        <taxon>Bacteria</taxon>
        <taxon>Bacillati</taxon>
        <taxon>Actinomycetota</taxon>
        <taxon>Actinomycetes</taxon>
        <taxon>Pseudonocardiales</taxon>
        <taxon>Pseudonocardiaceae</taxon>
        <taxon>Lentzea</taxon>
    </lineage>
</organism>
<evidence type="ECO:0000313" key="1">
    <source>
        <dbReference type="EMBL" id="SEQ66971.1"/>
    </source>
</evidence>
<proteinExistence type="predicted"/>
<dbReference type="Proteomes" id="UP000199352">
    <property type="component" value="Unassembled WGS sequence"/>
</dbReference>
<name>A0A1H9HXA6_9PSEU</name>
<accession>A0A1H9HXA6</accession>